<name>A0A514CU15_9CAUD</name>
<dbReference type="Proteomes" id="UP000320802">
    <property type="component" value="Segment"/>
</dbReference>
<proteinExistence type="predicted"/>
<accession>A0A514CU15</accession>
<reference evidence="1 2" key="1">
    <citation type="submission" date="2019-05" db="EMBL/GenBank/DDBJ databases">
        <title>Complete genome sequence of sixteen phages from Abidjan, cote d'Ivoire, isolated on a single strain of Achromobacter xylosoxidans.</title>
        <authorList>
            <person name="Essoh C."/>
            <person name="Vernadet J.-P."/>
            <person name="Vergnaud G."/>
            <person name="Pourcel C."/>
        </authorList>
    </citation>
    <scope>NUCLEOTIDE SEQUENCE [LARGE SCALE GENOMIC DNA]</scope>
</reference>
<protein>
    <submittedName>
        <fullName evidence="1">Uncharacterized protein</fullName>
    </submittedName>
</protein>
<organism evidence="1 2">
    <name type="scientific">Achromobacter phage vB_AxyP_19-32_Axy10</name>
    <dbReference type="NCBI Taxonomy" id="2591041"/>
    <lineage>
        <taxon>Viruses</taxon>
        <taxon>Duplodnaviria</taxon>
        <taxon>Heunggongvirae</taxon>
        <taxon>Uroviricota</taxon>
        <taxon>Caudoviricetes</taxon>
        <taxon>Schitoviridae</taxon>
        <taxon>Rothmandenesvirinae</taxon>
        <taxon>Pourcelvirus</taxon>
        <taxon>Pourcelvirus Axy10</taxon>
    </lineage>
</organism>
<evidence type="ECO:0000313" key="2">
    <source>
        <dbReference type="Proteomes" id="UP000320802"/>
    </source>
</evidence>
<dbReference type="EMBL" id="MK962629">
    <property type="protein sequence ID" value="QDH83972.1"/>
    <property type="molecule type" value="Genomic_DNA"/>
</dbReference>
<keyword evidence="2" id="KW-1185">Reference proteome</keyword>
<sequence>MFPDFAGLEARILLDLATKGSSTSMVYMNDKGEVLRQIMEMHDLFDEPSSIERKAHALIDELWNKKDIKIWVDDLVSIPEPKPKKKGLPWFHHRRRW</sequence>
<gene>
    <name evidence="1" type="ORF">Axy10_036</name>
</gene>
<evidence type="ECO:0000313" key="1">
    <source>
        <dbReference type="EMBL" id="QDH83972.1"/>
    </source>
</evidence>